<feature type="compositionally biased region" description="Basic and acidic residues" evidence="1">
    <location>
        <begin position="22"/>
        <end position="33"/>
    </location>
</feature>
<dbReference type="Proteomes" id="UP000221165">
    <property type="component" value="Unassembled WGS sequence"/>
</dbReference>
<dbReference type="RefSeq" id="XP_067922424.1">
    <property type="nucleotide sequence ID" value="XM_068065600.1"/>
</dbReference>
<proteinExistence type="predicted"/>
<sequence length="54" mass="6192">RTAQDRTLNRQSTPRGVQRYTPDPRRGRGREDQLFAARAIEPQEAPSRRSTAGR</sequence>
<accession>A0A2C6KX49</accession>
<name>A0A2C6KX49_9APIC</name>
<keyword evidence="3" id="KW-1185">Reference proteome</keyword>
<evidence type="ECO:0000313" key="3">
    <source>
        <dbReference type="Proteomes" id="UP000221165"/>
    </source>
</evidence>
<feature type="compositionally biased region" description="Polar residues" evidence="1">
    <location>
        <begin position="1"/>
        <end position="15"/>
    </location>
</feature>
<feature type="non-terminal residue" evidence="2">
    <location>
        <position position="54"/>
    </location>
</feature>
<evidence type="ECO:0000313" key="2">
    <source>
        <dbReference type="EMBL" id="PHJ20738.1"/>
    </source>
</evidence>
<feature type="region of interest" description="Disordered" evidence="1">
    <location>
        <begin position="1"/>
        <end position="54"/>
    </location>
</feature>
<dbReference type="EMBL" id="MIGC01002627">
    <property type="protein sequence ID" value="PHJ20738.1"/>
    <property type="molecule type" value="Genomic_DNA"/>
</dbReference>
<dbReference type="GeneID" id="94428811"/>
<gene>
    <name evidence="2" type="ORF">CSUI_005424</name>
</gene>
<evidence type="ECO:0000256" key="1">
    <source>
        <dbReference type="SAM" id="MobiDB-lite"/>
    </source>
</evidence>
<dbReference type="VEuPathDB" id="ToxoDB:CSUI_005424"/>
<feature type="non-terminal residue" evidence="2">
    <location>
        <position position="1"/>
    </location>
</feature>
<comment type="caution">
    <text evidence="2">The sequence shown here is derived from an EMBL/GenBank/DDBJ whole genome shotgun (WGS) entry which is preliminary data.</text>
</comment>
<protein>
    <submittedName>
        <fullName evidence="2">Uncharacterized protein</fullName>
    </submittedName>
</protein>
<dbReference type="AlphaFoldDB" id="A0A2C6KX49"/>
<reference evidence="2 3" key="1">
    <citation type="journal article" date="2017" name="Int. J. Parasitol.">
        <title>The genome of the protozoan parasite Cystoisospora suis and a reverse vaccinology approach to identify vaccine candidates.</title>
        <authorList>
            <person name="Palmieri N."/>
            <person name="Shrestha A."/>
            <person name="Ruttkowski B."/>
            <person name="Beck T."/>
            <person name="Vogl C."/>
            <person name="Tomley F."/>
            <person name="Blake D.P."/>
            <person name="Joachim A."/>
        </authorList>
    </citation>
    <scope>NUCLEOTIDE SEQUENCE [LARGE SCALE GENOMIC DNA]</scope>
    <source>
        <strain evidence="2 3">Wien I</strain>
    </source>
</reference>
<organism evidence="2 3">
    <name type="scientific">Cystoisospora suis</name>
    <dbReference type="NCBI Taxonomy" id="483139"/>
    <lineage>
        <taxon>Eukaryota</taxon>
        <taxon>Sar</taxon>
        <taxon>Alveolata</taxon>
        <taxon>Apicomplexa</taxon>
        <taxon>Conoidasida</taxon>
        <taxon>Coccidia</taxon>
        <taxon>Eucoccidiorida</taxon>
        <taxon>Eimeriorina</taxon>
        <taxon>Sarcocystidae</taxon>
        <taxon>Cystoisospora</taxon>
    </lineage>
</organism>